<comment type="similarity">
    <text evidence="3">Belongs to the serpin family.</text>
</comment>
<dbReference type="Gene3D" id="2.30.39.10">
    <property type="entry name" value="Alpha-1-antitrypsin, domain 1"/>
    <property type="match status" value="1"/>
</dbReference>
<dbReference type="Gene3D" id="3.30.497.10">
    <property type="entry name" value="Antithrombin, subunit I, domain 2"/>
    <property type="match status" value="1"/>
</dbReference>
<dbReference type="GO" id="GO:0005615">
    <property type="term" value="C:extracellular space"/>
    <property type="evidence" value="ECO:0007669"/>
    <property type="project" value="InterPro"/>
</dbReference>
<evidence type="ECO:0000256" key="4">
    <source>
        <dbReference type="SAM" id="MobiDB-lite"/>
    </source>
</evidence>
<dbReference type="InterPro" id="IPR036186">
    <property type="entry name" value="Serpin_sf"/>
</dbReference>
<dbReference type="PANTHER" id="PTHR11461:SF292">
    <property type="entry name" value="SERPIN 100A"/>
    <property type="match status" value="1"/>
</dbReference>
<evidence type="ECO:0000313" key="6">
    <source>
        <dbReference type="EMBL" id="KAJ9580163.1"/>
    </source>
</evidence>
<feature type="compositionally biased region" description="Basic and acidic residues" evidence="4">
    <location>
        <begin position="30"/>
        <end position="50"/>
    </location>
</feature>
<reference evidence="6" key="2">
    <citation type="submission" date="2023-05" db="EMBL/GenBank/DDBJ databases">
        <authorList>
            <person name="Fouks B."/>
        </authorList>
    </citation>
    <scope>NUCLEOTIDE SEQUENCE</scope>
    <source>
        <strain evidence="6">Stay&amp;Tobe</strain>
        <tissue evidence="6">Testes</tissue>
    </source>
</reference>
<keyword evidence="2" id="KW-0722">Serine protease inhibitor</keyword>
<dbReference type="GO" id="GO:0004867">
    <property type="term" value="F:serine-type endopeptidase inhibitor activity"/>
    <property type="evidence" value="ECO:0007669"/>
    <property type="project" value="UniProtKB-KW"/>
</dbReference>
<protein>
    <recommendedName>
        <fullName evidence="5">Serpin domain-containing protein</fullName>
    </recommendedName>
</protein>
<feature type="region of interest" description="Disordered" evidence="4">
    <location>
        <begin position="1"/>
        <end position="50"/>
    </location>
</feature>
<feature type="compositionally biased region" description="Basic and acidic residues" evidence="4">
    <location>
        <begin position="1"/>
        <end position="23"/>
    </location>
</feature>
<keyword evidence="1" id="KW-0646">Protease inhibitor</keyword>
<dbReference type="PANTHER" id="PTHR11461">
    <property type="entry name" value="SERINE PROTEASE INHIBITOR, SERPIN"/>
    <property type="match status" value="1"/>
</dbReference>
<keyword evidence="7" id="KW-1185">Reference proteome</keyword>
<comment type="caution">
    <text evidence="6">The sequence shown here is derived from an EMBL/GenBank/DDBJ whole genome shotgun (WGS) entry which is preliminary data.</text>
</comment>
<evidence type="ECO:0000256" key="3">
    <source>
        <dbReference type="RuleBase" id="RU000411"/>
    </source>
</evidence>
<sequence>MTKKESEKDEMANEKTEEMKEDVQVNINQDKIEAAKDEQKEGMKEEGENNKEEMASVMMEEAMNINPMSEEKVIQEEMKKIKEKKGSMLSLQRNTRSVELPRSKLGPYFDKSDVSSSLSGNNLVIKNAKSKKISQILVFNAMYFKGNWAVPFTRQKIDSFYKSDSEKSTVTMMGTQGTFRAGSIPDLDSVAIELPYQDDRYSLLIVRPNSRTGLRQLISDLTGYPLRNIQNYLKPQEVEVCIPSFEIQTTSNPVEALSKFGVTDVFNQEKADLTGISKTSGLFVEELVQYVTVKVDEGSSSYNYMTASNPATRTEVSKFAADSPFLYFVRDTKDDIIIVAGKVVDPSAIPGSP</sequence>
<dbReference type="Proteomes" id="UP001233999">
    <property type="component" value="Unassembled WGS sequence"/>
</dbReference>
<dbReference type="InterPro" id="IPR023796">
    <property type="entry name" value="Serpin_dom"/>
</dbReference>
<evidence type="ECO:0000313" key="7">
    <source>
        <dbReference type="Proteomes" id="UP001233999"/>
    </source>
</evidence>
<reference evidence="6" key="1">
    <citation type="journal article" date="2023" name="IScience">
        <title>Live-bearing cockroach genome reveals convergent evolutionary mechanisms linked to viviparity in insects and beyond.</title>
        <authorList>
            <person name="Fouks B."/>
            <person name="Harrison M.C."/>
            <person name="Mikhailova A.A."/>
            <person name="Marchal E."/>
            <person name="English S."/>
            <person name="Carruthers M."/>
            <person name="Jennings E.C."/>
            <person name="Chiamaka E.L."/>
            <person name="Frigard R.A."/>
            <person name="Pippel M."/>
            <person name="Attardo G.M."/>
            <person name="Benoit J.B."/>
            <person name="Bornberg-Bauer E."/>
            <person name="Tobe S.S."/>
        </authorList>
    </citation>
    <scope>NUCLEOTIDE SEQUENCE</scope>
    <source>
        <strain evidence="6">Stay&amp;Tobe</strain>
    </source>
</reference>
<dbReference type="InterPro" id="IPR042178">
    <property type="entry name" value="Serpin_sf_1"/>
</dbReference>
<organism evidence="6 7">
    <name type="scientific">Diploptera punctata</name>
    <name type="common">Pacific beetle cockroach</name>
    <dbReference type="NCBI Taxonomy" id="6984"/>
    <lineage>
        <taxon>Eukaryota</taxon>
        <taxon>Metazoa</taxon>
        <taxon>Ecdysozoa</taxon>
        <taxon>Arthropoda</taxon>
        <taxon>Hexapoda</taxon>
        <taxon>Insecta</taxon>
        <taxon>Pterygota</taxon>
        <taxon>Neoptera</taxon>
        <taxon>Polyneoptera</taxon>
        <taxon>Dictyoptera</taxon>
        <taxon>Blattodea</taxon>
        <taxon>Blaberoidea</taxon>
        <taxon>Blaberidae</taxon>
        <taxon>Diplopterinae</taxon>
        <taxon>Diploptera</taxon>
    </lineage>
</organism>
<dbReference type="InterPro" id="IPR000215">
    <property type="entry name" value="Serpin_fam"/>
</dbReference>
<name>A0AAD7ZHU1_DIPPU</name>
<dbReference type="CDD" id="cd00172">
    <property type="entry name" value="serpin"/>
    <property type="match status" value="1"/>
</dbReference>
<dbReference type="AlphaFoldDB" id="A0AAD7ZHU1"/>
<evidence type="ECO:0000256" key="1">
    <source>
        <dbReference type="ARBA" id="ARBA00022690"/>
    </source>
</evidence>
<proteinExistence type="inferred from homology"/>
<evidence type="ECO:0000256" key="2">
    <source>
        <dbReference type="ARBA" id="ARBA00022900"/>
    </source>
</evidence>
<dbReference type="Pfam" id="PF00079">
    <property type="entry name" value="Serpin"/>
    <property type="match status" value="1"/>
</dbReference>
<dbReference type="InterPro" id="IPR023795">
    <property type="entry name" value="Serpin_CS"/>
</dbReference>
<gene>
    <name evidence="6" type="ORF">L9F63_004180</name>
</gene>
<dbReference type="PROSITE" id="PS00284">
    <property type="entry name" value="SERPIN"/>
    <property type="match status" value="1"/>
</dbReference>
<evidence type="ECO:0000259" key="5">
    <source>
        <dbReference type="SMART" id="SM00093"/>
    </source>
</evidence>
<dbReference type="EMBL" id="JASPKZ010008358">
    <property type="protein sequence ID" value="KAJ9580163.1"/>
    <property type="molecule type" value="Genomic_DNA"/>
</dbReference>
<dbReference type="InterPro" id="IPR042185">
    <property type="entry name" value="Serpin_sf_2"/>
</dbReference>
<dbReference type="SMART" id="SM00093">
    <property type="entry name" value="SERPIN"/>
    <property type="match status" value="1"/>
</dbReference>
<feature type="domain" description="Serpin" evidence="5">
    <location>
        <begin position="44"/>
        <end position="346"/>
    </location>
</feature>
<dbReference type="SUPFAM" id="SSF56574">
    <property type="entry name" value="Serpins"/>
    <property type="match status" value="1"/>
</dbReference>
<accession>A0AAD7ZHU1</accession>